<evidence type="ECO:0000313" key="2">
    <source>
        <dbReference type="EMBL" id="KAG7302631.1"/>
    </source>
</evidence>
<dbReference type="InterPro" id="IPR031962">
    <property type="entry name" value="DUF4781"/>
</dbReference>
<evidence type="ECO:0000259" key="1">
    <source>
        <dbReference type="Pfam" id="PF16013"/>
    </source>
</evidence>
<dbReference type="EMBL" id="JAHIBW010000017">
    <property type="protein sequence ID" value="KAG7302631.1"/>
    <property type="molecule type" value="Genomic_DNA"/>
</dbReference>
<accession>A0ABQ7QBM6</accession>
<dbReference type="PANTHER" id="PTHR21115">
    <property type="entry name" value="GH06117P-RELATED"/>
    <property type="match status" value="1"/>
</dbReference>
<keyword evidence="3" id="KW-1185">Reference proteome</keyword>
<organism evidence="2 3">
    <name type="scientific">Plutella xylostella</name>
    <name type="common">Diamondback moth</name>
    <name type="synonym">Plutella maculipennis</name>
    <dbReference type="NCBI Taxonomy" id="51655"/>
    <lineage>
        <taxon>Eukaryota</taxon>
        <taxon>Metazoa</taxon>
        <taxon>Ecdysozoa</taxon>
        <taxon>Arthropoda</taxon>
        <taxon>Hexapoda</taxon>
        <taxon>Insecta</taxon>
        <taxon>Pterygota</taxon>
        <taxon>Neoptera</taxon>
        <taxon>Endopterygota</taxon>
        <taxon>Lepidoptera</taxon>
        <taxon>Glossata</taxon>
        <taxon>Ditrysia</taxon>
        <taxon>Yponomeutoidea</taxon>
        <taxon>Plutellidae</taxon>
        <taxon>Plutella</taxon>
    </lineage>
</organism>
<dbReference type="PANTHER" id="PTHR21115:SF0">
    <property type="entry name" value="GH06117P-RELATED"/>
    <property type="match status" value="1"/>
</dbReference>
<feature type="domain" description="DUF4781" evidence="1">
    <location>
        <begin position="146"/>
        <end position="461"/>
    </location>
</feature>
<dbReference type="Proteomes" id="UP000823941">
    <property type="component" value="Chromosome 17"/>
</dbReference>
<name>A0ABQ7QBM6_PLUXY</name>
<proteinExistence type="predicted"/>
<dbReference type="Pfam" id="PF16013">
    <property type="entry name" value="DUF4781"/>
    <property type="match status" value="1"/>
</dbReference>
<sequence>MAADTTGMPQGLQMSAVEIQQEFYEAIGDADWELYERQERKYLLQKIGIALFGPPKIEGNLTEGGDQLKLKGYEKREEELTMTVFEKICEQAKYSHNNVNILISVIRVVCVFPKEEVPFFKPEPEDYWLDLHQKAGDSVSICVFHVFAIRKCVASKGKTCRIFIDHEGRLYKNWEAFLTENHLPKSVMVVPTNGEYKAMILPDGSIATVEDDPQTPRVSLTVLASPALGIKARILSTADTINTVASVSALLGVGVGVATLPLLPVVAPVALGLAGGVAAVTGVYGIFRSSLHLADRGQHDQPIGLDNAEARGSWLNLTLSTVGLSFSAAGKLLSLAAATGTDVKLLINAFQFLKYTNLVTGFMGVANSLGDMIYKFYKYDETPTKLELFQFTTAALFFGLGAMSNQTAEAIVQDAQARTINEHRDGLSSNVKRKMFDKATAETRRLKGTVQGNADIIKALNKIENKDDFFAALNRANKDMNKNKVRVSLSPDGKALFNNAHKLDVNDIGNMGRADRQQLFSKYGPAKVTTKNAATRVYASTVSGPGTSNASTTDLSINIRPEEILKIATLMLKLTQIDQEYLAEILSQLTADIHEAFLLICADLFLNLVPDELLKLTGLGQHQVIRVIYFVFNHIQSKIPTGLYHHEHDNSLRTIVNEFFRDGRISKETLLQLKKKFMQWISLGEVSNTVMMDDLSKFKTMFDVKYRVLEAGKVMKIGEHEVLIKEATVALLSERFVEESQEKCDMFVNFCLSIIAELSKGEVTKLSLVNPDEDLLMIVAKYLKAECPVVDVYIGDFVEDGAVNTYVVRCMKNELLKWLEIVSRRLRQHKVCQLCLGLCYA</sequence>
<evidence type="ECO:0000313" key="3">
    <source>
        <dbReference type="Proteomes" id="UP000823941"/>
    </source>
</evidence>
<comment type="caution">
    <text evidence="2">The sequence shown here is derived from an EMBL/GenBank/DDBJ whole genome shotgun (WGS) entry which is preliminary data.</text>
</comment>
<gene>
    <name evidence="2" type="ORF">JYU34_012578</name>
</gene>
<reference evidence="2 3" key="1">
    <citation type="submission" date="2021-06" db="EMBL/GenBank/DDBJ databases">
        <title>A haploid diamondback moth (Plutella xylostella L.) genome assembly resolves 31 chromosomes and identifies a diamide resistance mutation.</title>
        <authorList>
            <person name="Ward C.M."/>
            <person name="Perry K.D."/>
            <person name="Baker G."/>
            <person name="Powis K."/>
            <person name="Heckel D.G."/>
            <person name="Baxter S.W."/>
        </authorList>
    </citation>
    <scope>NUCLEOTIDE SEQUENCE [LARGE SCALE GENOMIC DNA]</scope>
    <source>
        <strain evidence="2 3">LV</strain>
        <tissue evidence="2">Single pupa</tissue>
    </source>
</reference>
<protein>
    <recommendedName>
        <fullName evidence="1">DUF4781 domain-containing protein</fullName>
    </recommendedName>
</protein>